<dbReference type="SMART" id="SM00382">
    <property type="entry name" value="AAA"/>
    <property type="match status" value="1"/>
</dbReference>
<dbReference type="SUPFAM" id="SSF52540">
    <property type="entry name" value="P-loop containing nucleoside triphosphate hydrolases"/>
    <property type="match status" value="1"/>
</dbReference>
<accession>A0A2X0KEG7</accession>
<dbReference type="EMBL" id="QKYN01000046">
    <property type="protein sequence ID" value="RAG85250.1"/>
    <property type="molecule type" value="Genomic_DNA"/>
</dbReference>
<dbReference type="OrthoDB" id="9802264at2"/>
<dbReference type="GO" id="GO:0022857">
    <property type="term" value="F:transmembrane transporter activity"/>
    <property type="evidence" value="ECO:0007669"/>
    <property type="project" value="TreeGrafter"/>
</dbReference>
<dbReference type="AlphaFoldDB" id="A0A2X0KEG7"/>
<dbReference type="InterPro" id="IPR003593">
    <property type="entry name" value="AAA+_ATPase"/>
</dbReference>
<dbReference type="InterPro" id="IPR003439">
    <property type="entry name" value="ABC_transporter-like_ATP-bd"/>
</dbReference>
<keyword evidence="3 5" id="KW-0067">ATP-binding</keyword>
<dbReference type="PROSITE" id="PS00211">
    <property type="entry name" value="ABC_TRANSPORTER_1"/>
    <property type="match status" value="1"/>
</dbReference>
<feature type="domain" description="ABC transporter" evidence="4">
    <location>
        <begin position="28"/>
        <end position="250"/>
    </location>
</feature>
<keyword evidence="6" id="KW-1185">Reference proteome</keyword>
<gene>
    <name evidence="5" type="ORF">DN069_12865</name>
</gene>
<dbReference type="PROSITE" id="PS50893">
    <property type="entry name" value="ABC_TRANSPORTER_2"/>
    <property type="match status" value="1"/>
</dbReference>
<dbReference type="InterPro" id="IPR015854">
    <property type="entry name" value="ABC_transpr_LolD-like"/>
</dbReference>
<reference evidence="5 6" key="1">
    <citation type="submission" date="2018-06" db="EMBL/GenBank/DDBJ databases">
        <title>Streptacidiphilus pinicola sp. nov., isolated from pine grove soil.</title>
        <authorList>
            <person name="Roh S.G."/>
            <person name="Park S."/>
            <person name="Kim M.-K."/>
            <person name="Yun B.-R."/>
            <person name="Park J."/>
            <person name="Kim M.J."/>
            <person name="Kim Y.S."/>
            <person name="Kim S.B."/>
        </authorList>
    </citation>
    <scope>NUCLEOTIDE SEQUENCE [LARGE SCALE GENOMIC DNA]</scope>
    <source>
        <strain evidence="5 6">MMS16-CNU450</strain>
    </source>
</reference>
<evidence type="ECO:0000256" key="2">
    <source>
        <dbReference type="ARBA" id="ARBA00022741"/>
    </source>
</evidence>
<keyword evidence="1" id="KW-0813">Transport</keyword>
<dbReference type="InterPro" id="IPR027417">
    <property type="entry name" value="P-loop_NTPase"/>
</dbReference>
<dbReference type="GO" id="GO:0016887">
    <property type="term" value="F:ATP hydrolysis activity"/>
    <property type="evidence" value="ECO:0007669"/>
    <property type="project" value="InterPro"/>
</dbReference>
<dbReference type="RefSeq" id="WP_111501079.1">
    <property type="nucleotide sequence ID" value="NZ_QKYN01000046.1"/>
</dbReference>
<dbReference type="FunFam" id="3.40.50.300:FF:000032">
    <property type="entry name" value="Export ABC transporter ATP-binding protein"/>
    <property type="match status" value="1"/>
</dbReference>
<dbReference type="GO" id="GO:0005886">
    <property type="term" value="C:plasma membrane"/>
    <property type="evidence" value="ECO:0007669"/>
    <property type="project" value="TreeGrafter"/>
</dbReference>
<evidence type="ECO:0000256" key="1">
    <source>
        <dbReference type="ARBA" id="ARBA00022448"/>
    </source>
</evidence>
<keyword evidence="2" id="KW-0547">Nucleotide-binding</keyword>
<dbReference type="InterPro" id="IPR017911">
    <property type="entry name" value="MacB-like_ATP-bd"/>
</dbReference>
<dbReference type="GO" id="GO:0005524">
    <property type="term" value="F:ATP binding"/>
    <property type="evidence" value="ECO:0007669"/>
    <property type="project" value="UniProtKB-KW"/>
</dbReference>
<dbReference type="PANTHER" id="PTHR24220:SF685">
    <property type="entry name" value="ABC TRANSPORTER RELATED"/>
    <property type="match status" value="1"/>
</dbReference>
<dbReference type="CDD" id="cd03255">
    <property type="entry name" value="ABC_MJ0796_LolCDE_FtsE"/>
    <property type="match status" value="1"/>
</dbReference>
<evidence type="ECO:0000256" key="3">
    <source>
        <dbReference type="ARBA" id="ARBA00022840"/>
    </source>
</evidence>
<comment type="caution">
    <text evidence="5">The sequence shown here is derived from an EMBL/GenBank/DDBJ whole genome shotgun (WGS) entry which is preliminary data.</text>
</comment>
<organism evidence="5 6">
    <name type="scientific">Streptacidiphilus pinicola</name>
    <dbReference type="NCBI Taxonomy" id="2219663"/>
    <lineage>
        <taxon>Bacteria</taxon>
        <taxon>Bacillati</taxon>
        <taxon>Actinomycetota</taxon>
        <taxon>Actinomycetes</taxon>
        <taxon>Kitasatosporales</taxon>
        <taxon>Streptomycetaceae</taxon>
        <taxon>Streptacidiphilus</taxon>
    </lineage>
</organism>
<dbReference type="Pfam" id="PF00005">
    <property type="entry name" value="ABC_tran"/>
    <property type="match status" value="1"/>
</dbReference>
<protein>
    <submittedName>
        <fullName evidence="5">ABC transporter ATP-binding protein</fullName>
    </submittedName>
</protein>
<dbReference type="InterPro" id="IPR017871">
    <property type="entry name" value="ABC_transporter-like_CS"/>
</dbReference>
<dbReference type="Gene3D" id="3.40.50.300">
    <property type="entry name" value="P-loop containing nucleotide triphosphate hydrolases"/>
    <property type="match status" value="1"/>
</dbReference>
<proteinExistence type="predicted"/>
<dbReference type="Proteomes" id="UP000248889">
    <property type="component" value="Unassembled WGS sequence"/>
</dbReference>
<sequence length="250" mass="26884">MRKCERTNRGGTNGGGRVAARVAARAAVVVEDLHRSFGSGSREVHALRGVSFEAREGELTALKGRSGSGKTTLLNLVGGLDTPTSGRVRLDGTDLASLDEDARLTLRRDRIGFVFQSFGLIPVLSAVENVGVPMRLRRVPAKQREERARMLLALVGLADHVDQRPGELSGGQQQRVAIARALANEPALIIADEPTGQLDSETGRSVMELLRAVVRSEGVTALVATHDPNLMELADRVVELRDGRLVEDEA</sequence>
<name>A0A2X0KEG7_9ACTN</name>
<evidence type="ECO:0000259" key="4">
    <source>
        <dbReference type="PROSITE" id="PS50893"/>
    </source>
</evidence>
<evidence type="ECO:0000313" key="6">
    <source>
        <dbReference type="Proteomes" id="UP000248889"/>
    </source>
</evidence>
<dbReference type="PANTHER" id="PTHR24220">
    <property type="entry name" value="IMPORT ATP-BINDING PROTEIN"/>
    <property type="match status" value="1"/>
</dbReference>
<dbReference type="GO" id="GO:0098796">
    <property type="term" value="C:membrane protein complex"/>
    <property type="evidence" value="ECO:0007669"/>
    <property type="project" value="UniProtKB-ARBA"/>
</dbReference>
<evidence type="ECO:0000313" key="5">
    <source>
        <dbReference type="EMBL" id="RAG85250.1"/>
    </source>
</evidence>